<dbReference type="Proteomes" id="UP000218327">
    <property type="component" value="Unassembled WGS sequence"/>
</dbReference>
<comment type="caution">
    <text evidence="1">The sequence shown here is derived from an EMBL/GenBank/DDBJ whole genome shotgun (WGS) entry which is preliminary data.</text>
</comment>
<protein>
    <recommendedName>
        <fullName evidence="3">Flagellar biosynthesis protein FlgB</fullName>
    </recommendedName>
</protein>
<sequence>MNVKYSHCQIALFAKEPVLGRVKTRLHPALGVHGALNIYKVLLGRVSTMLKRSNLANWSLWANSNASHEFFLNICNSKNIFNQQGADLGQKMNFAITQTLTQAGVEQVIVIGADCPAMDPEYLESAILALDAGSDVVIGPAEDGGYVLIGMRCSMPELFEGINWGSGEVLEATLLKLQELDVSYQLLSPLWDVDRPEDLARLSELSPSLEGFEGFVKTC</sequence>
<evidence type="ECO:0000313" key="2">
    <source>
        <dbReference type="Proteomes" id="UP000218327"/>
    </source>
</evidence>
<dbReference type="PANTHER" id="PTHR36529:SF1">
    <property type="entry name" value="GLYCOSYLTRANSFERASE"/>
    <property type="match status" value="1"/>
</dbReference>
<evidence type="ECO:0008006" key="3">
    <source>
        <dbReference type="Google" id="ProtNLM"/>
    </source>
</evidence>
<dbReference type="NCBIfam" id="TIGR04282">
    <property type="entry name" value="glyco_like_cofC"/>
    <property type="match status" value="1"/>
</dbReference>
<dbReference type="InterPro" id="IPR018641">
    <property type="entry name" value="Trfase_1_rSAM/seldom-assoc"/>
</dbReference>
<dbReference type="InterPro" id="IPR029044">
    <property type="entry name" value="Nucleotide-diphossugar_trans"/>
</dbReference>
<gene>
    <name evidence="1" type="ORF">COA96_17135</name>
</gene>
<dbReference type="Gene3D" id="3.90.550.10">
    <property type="entry name" value="Spore Coat Polysaccharide Biosynthesis Protein SpsA, Chain A"/>
    <property type="match status" value="1"/>
</dbReference>
<name>A0A2A5AH62_9GAMM</name>
<dbReference type="SUPFAM" id="SSF53448">
    <property type="entry name" value="Nucleotide-diphospho-sugar transferases"/>
    <property type="match status" value="1"/>
</dbReference>
<dbReference type="PANTHER" id="PTHR36529">
    <property type="entry name" value="SLL1095 PROTEIN"/>
    <property type="match status" value="1"/>
</dbReference>
<dbReference type="EMBL" id="NVVJ01000102">
    <property type="protein sequence ID" value="PCJ18098.1"/>
    <property type="molecule type" value="Genomic_DNA"/>
</dbReference>
<reference evidence="2" key="1">
    <citation type="submission" date="2017-08" db="EMBL/GenBank/DDBJ databases">
        <title>A dynamic microbial community with high functional redundancy inhabits the cold, oxic subseafloor aquifer.</title>
        <authorList>
            <person name="Tully B.J."/>
            <person name="Wheat C.G."/>
            <person name="Glazer B.T."/>
            <person name="Huber J.A."/>
        </authorList>
    </citation>
    <scope>NUCLEOTIDE SEQUENCE [LARGE SCALE GENOMIC DNA]</scope>
</reference>
<evidence type="ECO:0000313" key="1">
    <source>
        <dbReference type="EMBL" id="PCJ18098.1"/>
    </source>
</evidence>
<dbReference type="AlphaFoldDB" id="A0A2A5AH62"/>
<accession>A0A2A5AH62</accession>
<dbReference type="Pfam" id="PF09837">
    <property type="entry name" value="DUF2064"/>
    <property type="match status" value="1"/>
</dbReference>
<proteinExistence type="predicted"/>
<organism evidence="1 2">
    <name type="scientific">SAR86 cluster bacterium</name>
    <dbReference type="NCBI Taxonomy" id="2030880"/>
    <lineage>
        <taxon>Bacteria</taxon>
        <taxon>Pseudomonadati</taxon>
        <taxon>Pseudomonadota</taxon>
        <taxon>Gammaproteobacteria</taxon>
        <taxon>SAR86 cluster</taxon>
    </lineage>
</organism>